<evidence type="ECO:0000313" key="1">
    <source>
        <dbReference type="EMBL" id="KAI0057682.1"/>
    </source>
</evidence>
<accession>A0ACB8SN57</accession>
<name>A0ACB8SN57_9AGAM</name>
<protein>
    <submittedName>
        <fullName evidence="1">Uncharacterized protein</fullName>
    </submittedName>
</protein>
<evidence type="ECO:0000313" key="2">
    <source>
        <dbReference type="Proteomes" id="UP000814140"/>
    </source>
</evidence>
<gene>
    <name evidence="1" type="ORF">BV25DRAFT_1841537</name>
</gene>
<reference evidence="1" key="2">
    <citation type="journal article" date="2022" name="New Phytol.">
        <title>Evolutionary transition to the ectomycorrhizal habit in the genomes of a hyperdiverse lineage of mushroom-forming fungi.</title>
        <authorList>
            <person name="Looney B."/>
            <person name="Miyauchi S."/>
            <person name="Morin E."/>
            <person name="Drula E."/>
            <person name="Courty P.E."/>
            <person name="Kohler A."/>
            <person name="Kuo A."/>
            <person name="LaButti K."/>
            <person name="Pangilinan J."/>
            <person name="Lipzen A."/>
            <person name="Riley R."/>
            <person name="Andreopoulos W."/>
            <person name="He G."/>
            <person name="Johnson J."/>
            <person name="Nolan M."/>
            <person name="Tritt A."/>
            <person name="Barry K.W."/>
            <person name="Grigoriev I.V."/>
            <person name="Nagy L.G."/>
            <person name="Hibbett D."/>
            <person name="Henrissat B."/>
            <person name="Matheny P.B."/>
            <person name="Labbe J."/>
            <person name="Martin F.M."/>
        </authorList>
    </citation>
    <scope>NUCLEOTIDE SEQUENCE</scope>
    <source>
        <strain evidence="1">HHB10654</strain>
    </source>
</reference>
<sequence length="178" mass="20913">MATTTSSSPTRSPAPAHRSWADEELHRGRLAFEKYCEALVEQRKPLANLPLIYRVTQARPNPPILAFGILRTRQQLFEYTQKHDLRHPDRPDVPLYPMVCMVPSLTRLREEAKEPFLSIIPVFSPGEEDWHVVTLYTNYTMRSLQCTEDDEKDIIMKIQEELGTSERPMWYWDELNPW</sequence>
<reference evidence="1" key="1">
    <citation type="submission" date="2021-03" db="EMBL/GenBank/DDBJ databases">
        <authorList>
            <consortium name="DOE Joint Genome Institute"/>
            <person name="Ahrendt S."/>
            <person name="Looney B.P."/>
            <person name="Miyauchi S."/>
            <person name="Morin E."/>
            <person name="Drula E."/>
            <person name="Courty P.E."/>
            <person name="Chicoki N."/>
            <person name="Fauchery L."/>
            <person name="Kohler A."/>
            <person name="Kuo A."/>
            <person name="Labutti K."/>
            <person name="Pangilinan J."/>
            <person name="Lipzen A."/>
            <person name="Riley R."/>
            <person name="Andreopoulos W."/>
            <person name="He G."/>
            <person name="Johnson J."/>
            <person name="Barry K.W."/>
            <person name="Grigoriev I.V."/>
            <person name="Nagy L."/>
            <person name="Hibbett D."/>
            <person name="Henrissat B."/>
            <person name="Matheny P.B."/>
            <person name="Labbe J."/>
            <person name="Martin F."/>
        </authorList>
    </citation>
    <scope>NUCLEOTIDE SEQUENCE</scope>
    <source>
        <strain evidence="1">HHB10654</strain>
    </source>
</reference>
<keyword evidence="2" id="KW-1185">Reference proteome</keyword>
<proteinExistence type="predicted"/>
<organism evidence="1 2">
    <name type="scientific">Artomyces pyxidatus</name>
    <dbReference type="NCBI Taxonomy" id="48021"/>
    <lineage>
        <taxon>Eukaryota</taxon>
        <taxon>Fungi</taxon>
        <taxon>Dikarya</taxon>
        <taxon>Basidiomycota</taxon>
        <taxon>Agaricomycotina</taxon>
        <taxon>Agaricomycetes</taxon>
        <taxon>Russulales</taxon>
        <taxon>Auriscalpiaceae</taxon>
        <taxon>Artomyces</taxon>
    </lineage>
</organism>
<dbReference type="EMBL" id="MU277244">
    <property type="protein sequence ID" value="KAI0057682.1"/>
    <property type="molecule type" value="Genomic_DNA"/>
</dbReference>
<comment type="caution">
    <text evidence="1">The sequence shown here is derived from an EMBL/GenBank/DDBJ whole genome shotgun (WGS) entry which is preliminary data.</text>
</comment>
<dbReference type="Proteomes" id="UP000814140">
    <property type="component" value="Unassembled WGS sequence"/>
</dbReference>